<keyword evidence="6" id="KW-0175">Coiled coil</keyword>
<dbReference type="Pfam" id="PF00319">
    <property type="entry name" value="SRF-TF"/>
    <property type="match status" value="1"/>
</dbReference>
<dbReference type="GO" id="GO:0045944">
    <property type="term" value="P:positive regulation of transcription by RNA polymerase II"/>
    <property type="evidence" value="ECO:0007669"/>
    <property type="project" value="InterPro"/>
</dbReference>
<evidence type="ECO:0000256" key="2">
    <source>
        <dbReference type="ARBA" id="ARBA00023015"/>
    </source>
</evidence>
<dbReference type="SUPFAM" id="SSF55455">
    <property type="entry name" value="SRF-like"/>
    <property type="match status" value="1"/>
</dbReference>
<dbReference type="GO" id="GO:0006357">
    <property type="term" value="P:regulation of transcription by RNA polymerase II"/>
    <property type="evidence" value="ECO:0000318"/>
    <property type="project" value="GO_Central"/>
</dbReference>
<reference evidence="9" key="1">
    <citation type="journal article" date="2016" name="Nature">
        <title>The genome of the seagrass Zostera marina reveals angiosperm adaptation to the sea.</title>
        <authorList>
            <person name="Olsen J.L."/>
            <person name="Rouze P."/>
            <person name="Verhelst B."/>
            <person name="Lin Y.-C."/>
            <person name="Bayer T."/>
            <person name="Collen J."/>
            <person name="Dattolo E."/>
            <person name="De Paoli E."/>
            <person name="Dittami S."/>
            <person name="Maumus F."/>
            <person name="Michel G."/>
            <person name="Kersting A."/>
            <person name="Lauritano C."/>
            <person name="Lohaus R."/>
            <person name="Toepel M."/>
            <person name="Tonon T."/>
            <person name="Vanneste K."/>
            <person name="Amirebrahimi M."/>
            <person name="Brakel J."/>
            <person name="Bostroem C."/>
            <person name="Chovatia M."/>
            <person name="Grimwood J."/>
            <person name="Jenkins J.W."/>
            <person name="Jueterbock A."/>
            <person name="Mraz A."/>
            <person name="Stam W.T."/>
            <person name="Tice H."/>
            <person name="Bornberg-Bauer E."/>
            <person name="Green P.J."/>
            <person name="Pearson G.A."/>
            <person name="Procaccini G."/>
            <person name="Duarte C.M."/>
            <person name="Schmutz J."/>
            <person name="Reusch T.B.H."/>
            <person name="Van de Peer Y."/>
        </authorList>
    </citation>
    <scope>NUCLEOTIDE SEQUENCE [LARGE SCALE GENOMIC DNA]</scope>
    <source>
        <strain evidence="9">cv. Finnish</strain>
    </source>
</reference>
<dbReference type="GO" id="GO:0000981">
    <property type="term" value="F:DNA-binding transcription factor activity, RNA polymerase II-specific"/>
    <property type="evidence" value="ECO:0000318"/>
    <property type="project" value="GO_Central"/>
</dbReference>
<dbReference type="OrthoDB" id="1390705at2759"/>
<keyword evidence="2" id="KW-0805">Transcription regulation</keyword>
<name>A0A0K9PHE8_ZOSMR</name>
<dbReference type="EMBL" id="LFYR01000889">
    <property type="protein sequence ID" value="KMZ67622.1"/>
    <property type="molecule type" value="Genomic_DNA"/>
</dbReference>
<evidence type="ECO:0000256" key="6">
    <source>
        <dbReference type="SAM" id="Coils"/>
    </source>
</evidence>
<dbReference type="PANTHER" id="PTHR11945">
    <property type="entry name" value="MADS BOX PROTEIN"/>
    <property type="match status" value="1"/>
</dbReference>
<keyword evidence="4" id="KW-0804">Transcription</keyword>
<comment type="caution">
    <text evidence="8">The sequence shown here is derived from an EMBL/GenBank/DDBJ whole genome shotgun (WGS) entry which is preliminary data.</text>
</comment>
<keyword evidence="9" id="KW-1185">Reference proteome</keyword>
<dbReference type="InterPro" id="IPR002100">
    <property type="entry name" value="TF_MADSbox"/>
</dbReference>
<keyword evidence="5" id="KW-0539">Nucleus</keyword>
<dbReference type="OMA" id="GTSHEMN"/>
<dbReference type="PROSITE" id="PS50066">
    <property type="entry name" value="MADS_BOX_2"/>
    <property type="match status" value="1"/>
</dbReference>
<feature type="coiled-coil region" evidence="6">
    <location>
        <begin position="108"/>
        <end position="172"/>
    </location>
</feature>
<dbReference type="InterPro" id="IPR036879">
    <property type="entry name" value="TF_MADSbox_sf"/>
</dbReference>
<dbReference type="PRINTS" id="PR00404">
    <property type="entry name" value="MADSDOMAIN"/>
</dbReference>
<organism evidence="8 9">
    <name type="scientific">Zostera marina</name>
    <name type="common">Eelgrass</name>
    <dbReference type="NCBI Taxonomy" id="29655"/>
    <lineage>
        <taxon>Eukaryota</taxon>
        <taxon>Viridiplantae</taxon>
        <taxon>Streptophyta</taxon>
        <taxon>Embryophyta</taxon>
        <taxon>Tracheophyta</taxon>
        <taxon>Spermatophyta</taxon>
        <taxon>Magnoliopsida</taxon>
        <taxon>Liliopsida</taxon>
        <taxon>Zosteraceae</taxon>
        <taxon>Zostera</taxon>
    </lineage>
</organism>
<dbReference type="GO" id="GO:0046983">
    <property type="term" value="F:protein dimerization activity"/>
    <property type="evidence" value="ECO:0007669"/>
    <property type="project" value="InterPro"/>
</dbReference>
<dbReference type="GO" id="GO:0000978">
    <property type="term" value="F:RNA polymerase II cis-regulatory region sequence-specific DNA binding"/>
    <property type="evidence" value="ECO:0000318"/>
    <property type="project" value="GO_Central"/>
</dbReference>
<sequence length="226" mass="24581">MMIGMKKTSMGRQKIDIKKIENQEARRQVCFSKRRTGLFKKASDLSILCGAEISIIVFSPAGKAFSFGHPSVESVLNRYIEAATNRGGVTNGNRGSLLDNGHGLSREYTNLAAMLEEERRKKAALEESDGGRGSGWMDLVNINIEQLGLQELQQLKKKMEDLRNSLLLTESRAPSASAMSTTQYDNMFMATAGAVNTIGVGVGIGGNSNLGFFALPNSINHQGCQF</sequence>
<evidence type="ECO:0000313" key="9">
    <source>
        <dbReference type="Proteomes" id="UP000036987"/>
    </source>
</evidence>
<keyword evidence="3" id="KW-0238">DNA-binding</keyword>
<proteinExistence type="predicted"/>
<accession>A0A0K9PHE8</accession>
<protein>
    <submittedName>
        <fullName evidence="8">MADS-box transcription factor</fullName>
    </submittedName>
</protein>
<comment type="subcellular location">
    <subcellularLocation>
        <location evidence="1">Nucleus</location>
    </subcellularLocation>
</comment>
<dbReference type="SMART" id="SM00432">
    <property type="entry name" value="MADS"/>
    <property type="match status" value="1"/>
</dbReference>
<evidence type="ECO:0000256" key="1">
    <source>
        <dbReference type="ARBA" id="ARBA00004123"/>
    </source>
</evidence>
<dbReference type="FunFam" id="3.40.1810.10:FF:000006">
    <property type="entry name" value="Agamous-like MADS-box protein AGL62"/>
    <property type="match status" value="1"/>
</dbReference>
<dbReference type="STRING" id="29655.A0A0K9PHE8"/>
<gene>
    <name evidence="8" type="ORF">ZOSMA_25G00050</name>
</gene>
<dbReference type="GO" id="GO:0005634">
    <property type="term" value="C:nucleus"/>
    <property type="evidence" value="ECO:0007669"/>
    <property type="project" value="UniProtKB-SubCell"/>
</dbReference>
<evidence type="ECO:0000256" key="3">
    <source>
        <dbReference type="ARBA" id="ARBA00023125"/>
    </source>
</evidence>
<evidence type="ECO:0000256" key="4">
    <source>
        <dbReference type="ARBA" id="ARBA00023163"/>
    </source>
</evidence>
<dbReference type="InterPro" id="IPR033896">
    <property type="entry name" value="MEF2-like_N"/>
</dbReference>
<dbReference type="CDD" id="cd00265">
    <property type="entry name" value="MADS_MEF2_like"/>
    <property type="match status" value="1"/>
</dbReference>
<dbReference type="Proteomes" id="UP000036987">
    <property type="component" value="Unassembled WGS sequence"/>
</dbReference>
<evidence type="ECO:0000313" key="8">
    <source>
        <dbReference type="EMBL" id="KMZ67622.1"/>
    </source>
</evidence>
<feature type="domain" description="MADS-box" evidence="7">
    <location>
        <begin position="10"/>
        <end position="71"/>
    </location>
</feature>
<evidence type="ECO:0000259" key="7">
    <source>
        <dbReference type="PROSITE" id="PS50066"/>
    </source>
</evidence>
<dbReference type="Gene3D" id="3.40.1810.10">
    <property type="entry name" value="Transcription factor, MADS-box"/>
    <property type="match status" value="1"/>
</dbReference>
<dbReference type="PANTHER" id="PTHR11945:SF629">
    <property type="entry name" value="OS02G0164450 PROTEIN"/>
    <property type="match status" value="1"/>
</dbReference>
<dbReference type="AlphaFoldDB" id="A0A0K9PHE8"/>
<evidence type="ECO:0000256" key="5">
    <source>
        <dbReference type="ARBA" id="ARBA00023242"/>
    </source>
</evidence>